<protein>
    <submittedName>
        <fullName evidence="1">DUF4250 domain-containing protein</fullName>
    </submittedName>
</protein>
<dbReference type="AlphaFoldDB" id="A0A9D1WW73"/>
<name>A0A9D1WW73_9FIRM</name>
<dbReference type="Proteomes" id="UP000886721">
    <property type="component" value="Unassembled WGS sequence"/>
</dbReference>
<reference evidence="1" key="1">
    <citation type="journal article" date="2021" name="PeerJ">
        <title>Extensive microbial diversity within the chicken gut microbiome revealed by metagenomics and culture.</title>
        <authorList>
            <person name="Gilroy R."/>
            <person name="Ravi A."/>
            <person name="Getino M."/>
            <person name="Pursley I."/>
            <person name="Horton D.L."/>
            <person name="Alikhan N.F."/>
            <person name="Baker D."/>
            <person name="Gharbi K."/>
            <person name="Hall N."/>
            <person name="Watson M."/>
            <person name="Adriaenssens E.M."/>
            <person name="Foster-Nyarko E."/>
            <person name="Jarju S."/>
            <person name="Secka A."/>
            <person name="Antonio M."/>
            <person name="Oren A."/>
            <person name="Chaudhuri R.R."/>
            <person name="La Ragione R."/>
            <person name="Hildebrand F."/>
            <person name="Pallen M.J."/>
        </authorList>
    </citation>
    <scope>NUCLEOTIDE SEQUENCE</scope>
    <source>
        <strain evidence="1">CHK191-13928</strain>
    </source>
</reference>
<dbReference type="EMBL" id="DXEM01000031">
    <property type="protein sequence ID" value="HIX68267.1"/>
    <property type="molecule type" value="Genomic_DNA"/>
</dbReference>
<dbReference type="InterPro" id="IPR025346">
    <property type="entry name" value="DUF4250"/>
</dbReference>
<evidence type="ECO:0000313" key="1">
    <source>
        <dbReference type="EMBL" id="HIX68267.1"/>
    </source>
</evidence>
<evidence type="ECO:0000313" key="2">
    <source>
        <dbReference type="Proteomes" id="UP000886721"/>
    </source>
</evidence>
<proteinExistence type="predicted"/>
<sequence length="57" mass="6885">MLPKDPIMLLSYINTQLRDYYESYEKLCDDLDLDGKEIEDKLKSIGYEYKSEINQFR</sequence>
<reference evidence="1" key="2">
    <citation type="submission" date="2021-04" db="EMBL/GenBank/DDBJ databases">
        <authorList>
            <person name="Gilroy R."/>
        </authorList>
    </citation>
    <scope>NUCLEOTIDE SEQUENCE</scope>
    <source>
        <strain evidence="1">CHK191-13928</strain>
    </source>
</reference>
<gene>
    <name evidence="1" type="ORF">H9735_09165</name>
</gene>
<accession>A0A9D1WW73</accession>
<organism evidence="1 2">
    <name type="scientific">Candidatus Anaerostipes excrementavium</name>
    <dbReference type="NCBI Taxonomy" id="2838463"/>
    <lineage>
        <taxon>Bacteria</taxon>
        <taxon>Bacillati</taxon>
        <taxon>Bacillota</taxon>
        <taxon>Clostridia</taxon>
        <taxon>Lachnospirales</taxon>
        <taxon>Lachnospiraceae</taxon>
        <taxon>Anaerostipes</taxon>
    </lineage>
</organism>
<comment type="caution">
    <text evidence="1">The sequence shown here is derived from an EMBL/GenBank/DDBJ whole genome shotgun (WGS) entry which is preliminary data.</text>
</comment>
<dbReference type="Pfam" id="PF14056">
    <property type="entry name" value="DUF4250"/>
    <property type="match status" value="1"/>
</dbReference>